<dbReference type="InterPro" id="IPR002586">
    <property type="entry name" value="CobQ/CobB/MinD/ParA_Nub-bd_dom"/>
</dbReference>
<evidence type="ECO:0000313" key="8">
    <source>
        <dbReference type="Proteomes" id="UP001163821"/>
    </source>
</evidence>
<dbReference type="EMBL" id="JAPAAF010000002">
    <property type="protein sequence ID" value="MCW0481568.1"/>
    <property type="molecule type" value="Genomic_DNA"/>
</dbReference>
<dbReference type="CDD" id="cd01750">
    <property type="entry name" value="GATase1_CobQ"/>
    <property type="match status" value="1"/>
</dbReference>
<dbReference type="InterPro" id="IPR004459">
    <property type="entry name" value="CobQ_synth"/>
</dbReference>
<accession>A0AA41Y901</accession>
<dbReference type="Pfam" id="PF01656">
    <property type="entry name" value="CbiA"/>
    <property type="match status" value="1"/>
</dbReference>
<evidence type="ECO:0000256" key="3">
    <source>
        <dbReference type="ARBA" id="ARBA00022962"/>
    </source>
</evidence>
<feature type="active site" description="Nucleophile" evidence="4">
    <location>
        <position position="340"/>
    </location>
</feature>
<dbReference type="PANTHER" id="PTHR21343:SF1">
    <property type="entry name" value="COBYRIC ACID SYNTHASE"/>
    <property type="match status" value="1"/>
</dbReference>
<keyword evidence="3 4" id="KW-0315">Glutamine amidotransferase</keyword>
<dbReference type="Gene3D" id="3.40.50.880">
    <property type="match status" value="1"/>
</dbReference>
<feature type="active site" evidence="4">
    <location>
        <position position="436"/>
    </location>
</feature>
<proteinExistence type="inferred from homology"/>
<dbReference type="HAMAP" id="MF_00028">
    <property type="entry name" value="CobQ"/>
    <property type="match status" value="1"/>
</dbReference>
<feature type="domain" description="CobQ/CobB/MinD/ParA nucleotide binding" evidence="5">
    <location>
        <begin position="10"/>
        <end position="237"/>
    </location>
</feature>
<evidence type="ECO:0000259" key="5">
    <source>
        <dbReference type="Pfam" id="PF01656"/>
    </source>
</evidence>
<dbReference type="SUPFAM" id="SSF52317">
    <property type="entry name" value="Class I glutamine amidotransferase-like"/>
    <property type="match status" value="1"/>
</dbReference>
<dbReference type="NCBIfam" id="NF001989">
    <property type="entry name" value="PRK00784.1"/>
    <property type="match status" value="1"/>
</dbReference>
<reference evidence="7" key="1">
    <citation type="submission" date="2022-10" db="EMBL/GenBank/DDBJ databases">
        <title>Gaoshiqiia sediminis gen. nov., sp. nov., isolated from coastal sediment.</title>
        <authorList>
            <person name="Yu W.X."/>
            <person name="Mu D.S."/>
            <person name="Du J.Z."/>
            <person name="Liang Y.Q."/>
        </authorList>
    </citation>
    <scope>NUCLEOTIDE SEQUENCE</scope>
    <source>
        <strain evidence="7">A06</strain>
    </source>
</reference>
<dbReference type="PROSITE" id="PS51274">
    <property type="entry name" value="GATASE_COBBQ"/>
    <property type="match status" value="1"/>
</dbReference>
<organism evidence="7 8">
    <name type="scientific">Gaoshiqia sediminis</name>
    <dbReference type="NCBI Taxonomy" id="2986998"/>
    <lineage>
        <taxon>Bacteria</taxon>
        <taxon>Pseudomonadati</taxon>
        <taxon>Bacteroidota</taxon>
        <taxon>Bacteroidia</taxon>
        <taxon>Marinilabiliales</taxon>
        <taxon>Prolixibacteraceae</taxon>
        <taxon>Gaoshiqia</taxon>
    </lineage>
</organism>
<feature type="domain" description="CobB/CobQ-like glutamine amidotransferase" evidence="6">
    <location>
        <begin position="261"/>
        <end position="443"/>
    </location>
</feature>
<dbReference type="InterPro" id="IPR029062">
    <property type="entry name" value="Class_I_gatase-like"/>
</dbReference>
<dbReference type="Pfam" id="PF07685">
    <property type="entry name" value="GATase_3"/>
    <property type="match status" value="1"/>
</dbReference>
<dbReference type="InterPro" id="IPR027417">
    <property type="entry name" value="P-loop_NTPase"/>
</dbReference>
<evidence type="ECO:0000313" key="7">
    <source>
        <dbReference type="EMBL" id="MCW0481568.1"/>
    </source>
</evidence>
<keyword evidence="2 4" id="KW-0169">Cobalamin biosynthesis</keyword>
<dbReference type="NCBIfam" id="TIGR00313">
    <property type="entry name" value="cobQ"/>
    <property type="match status" value="1"/>
</dbReference>
<dbReference type="InterPro" id="IPR011698">
    <property type="entry name" value="GATase_3"/>
</dbReference>
<dbReference type="Proteomes" id="UP001163821">
    <property type="component" value="Unassembled WGS sequence"/>
</dbReference>
<dbReference type="InterPro" id="IPR033949">
    <property type="entry name" value="CobQ_GATase1"/>
</dbReference>
<comment type="similarity">
    <text evidence="4">Belongs to the CobB/CobQ family. CobQ subfamily.</text>
</comment>
<dbReference type="Gene3D" id="3.40.50.300">
    <property type="entry name" value="P-loop containing nucleotide triphosphate hydrolases"/>
    <property type="match status" value="1"/>
</dbReference>
<comment type="function">
    <text evidence="4">Catalyzes amidations at positions B, D, E, and G on adenosylcobyrinic A,C-diamide. NH(2) groups are provided by glutamine, and one molecule of ATP is hydrogenolyzed for each amidation.</text>
</comment>
<dbReference type="GO" id="GO:0003824">
    <property type="term" value="F:catalytic activity"/>
    <property type="evidence" value="ECO:0007669"/>
    <property type="project" value="InterPro"/>
</dbReference>
<dbReference type="RefSeq" id="WP_282590178.1">
    <property type="nucleotide sequence ID" value="NZ_JAPAAF010000002.1"/>
</dbReference>
<dbReference type="AlphaFoldDB" id="A0AA41Y901"/>
<gene>
    <name evidence="4" type="primary">cobQ</name>
    <name evidence="7" type="ORF">N2K84_02430</name>
</gene>
<protein>
    <recommendedName>
        <fullName evidence="4">Cobyric acid synthase</fullName>
    </recommendedName>
</protein>
<dbReference type="InterPro" id="IPR047045">
    <property type="entry name" value="CobQ_N"/>
</dbReference>
<evidence type="ECO:0000259" key="6">
    <source>
        <dbReference type="Pfam" id="PF07685"/>
    </source>
</evidence>
<keyword evidence="8" id="KW-1185">Reference proteome</keyword>
<dbReference type="PANTHER" id="PTHR21343">
    <property type="entry name" value="DETHIOBIOTIN SYNTHETASE"/>
    <property type="match status" value="1"/>
</dbReference>
<dbReference type="CDD" id="cd05389">
    <property type="entry name" value="CobQ_N"/>
    <property type="match status" value="1"/>
</dbReference>
<comment type="pathway">
    <text evidence="1 4">Cofactor biosynthesis; adenosylcobalamin biosynthesis.</text>
</comment>
<comment type="caution">
    <text evidence="7">The sequence shown here is derived from an EMBL/GenBank/DDBJ whole genome shotgun (WGS) entry which is preliminary data.</text>
</comment>
<dbReference type="SUPFAM" id="SSF52540">
    <property type="entry name" value="P-loop containing nucleoside triphosphate hydrolases"/>
    <property type="match status" value="1"/>
</dbReference>
<dbReference type="GO" id="GO:0009236">
    <property type="term" value="P:cobalamin biosynthetic process"/>
    <property type="evidence" value="ECO:0007669"/>
    <property type="project" value="UniProtKB-UniRule"/>
</dbReference>
<evidence type="ECO:0000256" key="1">
    <source>
        <dbReference type="ARBA" id="ARBA00004953"/>
    </source>
</evidence>
<evidence type="ECO:0000256" key="2">
    <source>
        <dbReference type="ARBA" id="ARBA00022573"/>
    </source>
</evidence>
<name>A0AA41Y901_9BACT</name>
<sequence>MKQQLKLKPILFVGTGSDVGKSVINAAFCRIFKQDGYQPAPFKAQNMSLNSYASAEGLELGRAQAVQAEACGIPCLSAMNPILLKPTSHTKAQVVLNGKPMGDQTAQEYFLKTDRDYLFSEAMKAWRSLDARYNPIVMEGAGSISEVNLWDKDITNMRVALETGSPTILVADIDRGGVFGSVYGTIKLLPKAERKLIKGILINKFRGDIALFEDGRKMLEELTGIPVIGVVPYFTDIHVEQEDSVVIDFKRGSVKDDGKVNVAVVLLRHMSNFTDFNMLERMPDVNLYYSANPEEIAKADVVLVPGSKNTISDLMFLRERGLAKAILQAAEADKGVYGICGGYQLLGEEIRDPHHVEGEIDAIPGLGLLPVVTTLTQDKRTVQTDFKFAGRDEACSGYEIHMGVTELKSGQPLCTLNDGSADGCMVSPKLWGSYLHGILDNKAVVEDILKANQLKAEVAEFDYAKFKEEQYDKLAAHVRAHVDMDYVYAVMQIDE</sequence>
<evidence type="ECO:0000256" key="4">
    <source>
        <dbReference type="HAMAP-Rule" id="MF_00028"/>
    </source>
</evidence>
<dbReference type="GO" id="GO:0015420">
    <property type="term" value="F:ABC-type vitamin B12 transporter activity"/>
    <property type="evidence" value="ECO:0007669"/>
    <property type="project" value="UniProtKB-UniRule"/>
</dbReference>